<dbReference type="RefSeq" id="WP_073604078.1">
    <property type="nucleotide sequence ID" value="NZ_FQXZ01000023.1"/>
</dbReference>
<dbReference type="EMBL" id="FQXZ01000023">
    <property type="protein sequence ID" value="SHI20332.1"/>
    <property type="molecule type" value="Genomic_DNA"/>
</dbReference>
<sequence length="120" mass="13699">MKASRLVQLLHSLTGDPEVVTGEAWLPERLVHAKQLDNYLFLEFDNAPEETQGEEEGRGFVEHEITLIREQIMQIFQEEASLHSKQEAILALILYAHERTSSEVVEMLGHFGENSPINDE</sequence>
<evidence type="ECO:0000313" key="1">
    <source>
        <dbReference type="EMBL" id="SHI20332.1"/>
    </source>
</evidence>
<proteinExistence type="predicted"/>
<dbReference type="Proteomes" id="UP000184608">
    <property type="component" value="Unassembled WGS sequence"/>
</dbReference>
<keyword evidence="2" id="KW-1185">Reference proteome</keyword>
<gene>
    <name evidence="1" type="ORF">VA7868_02418</name>
</gene>
<dbReference type="OrthoDB" id="5877595at2"/>
<reference evidence="1 2" key="1">
    <citation type="submission" date="2016-11" db="EMBL/GenBank/DDBJ databases">
        <authorList>
            <person name="Jaros S."/>
            <person name="Januszkiewicz K."/>
            <person name="Wedrychowicz H."/>
        </authorList>
    </citation>
    <scope>NUCLEOTIDE SEQUENCE [LARGE SCALE GENOMIC DNA]</scope>
    <source>
        <strain evidence="1 2">CECT 7868</strain>
    </source>
</reference>
<accession>A0A1M5Z7X8</accession>
<organism evidence="1 2">
    <name type="scientific">Vibrio aerogenes CECT 7868</name>
    <dbReference type="NCBI Taxonomy" id="1216006"/>
    <lineage>
        <taxon>Bacteria</taxon>
        <taxon>Pseudomonadati</taxon>
        <taxon>Pseudomonadota</taxon>
        <taxon>Gammaproteobacteria</taxon>
        <taxon>Vibrionales</taxon>
        <taxon>Vibrionaceae</taxon>
        <taxon>Vibrio</taxon>
    </lineage>
</organism>
<dbReference type="STRING" id="1216006.VA7868_02418"/>
<dbReference type="AlphaFoldDB" id="A0A1M5Z7X8"/>
<evidence type="ECO:0000313" key="2">
    <source>
        <dbReference type="Proteomes" id="UP000184608"/>
    </source>
</evidence>
<protein>
    <submittedName>
        <fullName evidence="1">Uncharacterized protein</fullName>
    </submittedName>
</protein>
<name>A0A1M5Z7X8_9VIBR</name>